<feature type="domain" description="FBD" evidence="1">
    <location>
        <begin position="377"/>
        <end position="450"/>
    </location>
</feature>
<dbReference type="InterPro" id="IPR050232">
    <property type="entry name" value="FBL13/AtMIF1-like"/>
</dbReference>
<dbReference type="PANTHER" id="PTHR31900">
    <property type="entry name" value="F-BOX/RNI SUPERFAMILY PROTEIN-RELATED"/>
    <property type="match status" value="1"/>
</dbReference>
<dbReference type="OrthoDB" id="1054634at2759"/>
<keyword evidence="3" id="KW-1185">Reference proteome</keyword>
<evidence type="ECO:0000259" key="1">
    <source>
        <dbReference type="SMART" id="SM00579"/>
    </source>
</evidence>
<gene>
    <name evidence="2" type="ORF">ISN44_As13g027580</name>
</gene>
<dbReference type="SMART" id="SM00579">
    <property type="entry name" value="FBD"/>
    <property type="match status" value="1"/>
</dbReference>
<name>A0A8T1XY53_ARASU</name>
<protein>
    <submittedName>
        <fullName evidence="2">FBD domain</fullName>
    </submittedName>
</protein>
<accession>A0A8T1XY53</accession>
<dbReference type="InterPro" id="IPR055411">
    <property type="entry name" value="LRR_FXL15/At3g58940/PEG3-like"/>
</dbReference>
<sequence length="461" mass="53163">MDKISGFSDDELLVKILSFLPTKDAVSTSTLSKRWKFLWMRVPKLEYDENSIYPKEFYCQYMFIEGVDRRKRIIASGKSQRMRRFIDRNLPLHISPLIESFRLVLFTEVFQPQDIKLWVEIAISRCVEELSVTFTRFKGKPNALLPSSLYTCKSLVTLKLKKNILVDVPHVFCLPSLKTLHLELVTYADEESLQRLLTNCSVLEDLVVERHQGDNVRKFSVIIPTLLSLSFTVWSGCSSDGYMIDTPSLKYFKYKNLSKSTTSTSLIIVKNMPKLEEAQIFTAGHNIKKLLQSLTSVKLLSLLVAEDNTAEAVYGDDVDFNKLEHLNFGIRNTFWSKLLFWLLNASPKLRDFKFSDQYSRVTMDTLVWWNQLSSVPQCLLSSLQTFEWSGDFFLSVQGKDLAKYILRNSCFLKTATISLGSGLDPQKHLDLETEIRLSSPSSPTCNLVFNQHWDLGWEFWI</sequence>
<dbReference type="Pfam" id="PF00646">
    <property type="entry name" value="F-box"/>
    <property type="match status" value="1"/>
</dbReference>
<evidence type="ECO:0000313" key="3">
    <source>
        <dbReference type="Proteomes" id="UP000694251"/>
    </source>
</evidence>
<organism evidence="2 3">
    <name type="scientific">Arabidopsis suecica</name>
    <name type="common">Swedish thale-cress</name>
    <name type="synonym">Cardaminopsis suecica</name>
    <dbReference type="NCBI Taxonomy" id="45249"/>
    <lineage>
        <taxon>Eukaryota</taxon>
        <taxon>Viridiplantae</taxon>
        <taxon>Streptophyta</taxon>
        <taxon>Embryophyta</taxon>
        <taxon>Tracheophyta</taxon>
        <taxon>Spermatophyta</taxon>
        <taxon>Magnoliopsida</taxon>
        <taxon>eudicotyledons</taxon>
        <taxon>Gunneridae</taxon>
        <taxon>Pentapetalae</taxon>
        <taxon>rosids</taxon>
        <taxon>malvids</taxon>
        <taxon>Brassicales</taxon>
        <taxon>Brassicaceae</taxon>
        <taxon>Camelineae</taxon>
        <taxon>Arabidopsis</taxon>
    </lineage>
</organism>
<dbReference type="InterPro" id="IPR053781">
    <property type="entry name" value="F-box_AtFBL13-like"/>
</dbReference>
<reference evidence="2 3" key="1">
    <citation type="submission" date="2020-12" db="EMBL/GenBank/DDBJ databases">
        <title>Concerted genomic and epigenomic changes stabilize Arabidopsis allopolyploids.</title>
        <authorList>
            <person name="Chen Z."/>
        </authorList>
    </citation>
    <scope>NUCLEOTIDE SEQUENCE [LARGE SCALE GENOMIC DNA]</scope>
    <source>
        <strain evidence="2">As9502</strain>
        <tissue evidence="2">Leaf</tissue>
    </source>
</reference>
<dbReference type="Pfam" id="PF08387">
    <property type="entry name" value="FBD"/>
    <property type="match status" value="1"/>
</dbReference>
<dbReference type="InterPro" id="IPR001810">
    <property type="entry name" value="F-box_dom"/>
</dbReference>
<dbReference type="Proteomes" id="UP000694251">
    <property type="component" value="Chromosome 13"/>
</dbReference>
<dbReference type="PANTHER" id="PTHR31900:SF28">
    <property type="entry name" value="FBD DOMAIN-CONTAINING PROTEIN"/>
    <property type="match status" value="1"/>
</dbReference>
<dbReference type="InterPro" id="IPR006566">
    <property type="entry name" value="FBD"/>
</dbReference>
<proteinExistence type="predicted"/>
<dbReference type="CDD" id="cd22160">
    <property type="entry name" value="F-box_AtFBL13-like"/>
    <property type="match status" value="1"/>
</dbReference>
<dbReference type="AlphaFoldDB" id="A0A8T1XY53"/>
<comment type="caution">
    <text evidence="2">The sequence shown here is derived from an EMBL/GenBank/DDBJ whole genome shotgun (WGS) entry which is preliminary data.</text>
</comment>
<evidence type="ECO:0000313" key="2">
    <source>
        <dbReference type="EMBL" id="KAG7539075.1"/>
    </source>
</evidence>
<dbReference type="EMBL" id="JAEFBJ010000013">
    <property type="protein sequence ID" value="KAG7539075.1"/>
    <property type="molecule type" value="Genomic_DNA"/>
</dbReference>
<dbReference type="Pfam" id="PF24758">
    <property type="entry name" value="LRR_At5g56370"/>
    <property type="match status" value="1"/>
</dbReference>